<evidence type="ECO:0000313" key="5">
    <source>
        <dbReference type="EMBL" id="OSY53243.1"/>
    </source>
</evidence>
<dbReference type="EMBL" id="ASYR01000033">
    <property type="protein sequence ID" value="KAF0647676.1"/>
    <property type="molecule type" value="Genomic_DNA"/>
</dbReference>
<dbReference type="InterPro" id="IPR050267">
    <property type="entry name" value="Anti-sigma-factor_SerPK"/>
</dbReference>
<name>A0A1Y2P0A3_STRFR</name>
<organism evidence="5 6">
    <name type="scientific">Streptomyces fradiae ATCC 10745 = DSM 40063</name>
    <dbReference type="NCBI Taxonomy" id="1319510"/>
    <lineage>
        <taxon>Bacteria</taxon>
        <taxon>Bacillati</taxon>
        <taxon>Actinomycetota</taxon>
        <taxon>Actinomycetes</taxon>
        <taxon>Kitasatosporales</taxon>
        <taxon>Streptomycetaceae</taxon>
        <taxon>Streptomyces</taxon>
    </lineage>
</organism>
<sequence length="163" mass="17240">MRKTTCSGPAPAATAVRDLPAQLGPRPGRVPARAARLLTAVAMPARPAAVPVLRRLARDAVRDHRLPESVDEAVMVIVTELVTNAVLHSGGSEVAVLIEFDGPTVTVRVRDSGRWRDRVGPRREAADENTSFGRGLALVDAYAVDASVRRTDTGTVVSAVVAC</sequence>
<dbReference type="Proteomes" id="UP000194318">
    <property type="component" value="Unassembled WGS sequence"/>
</dbReference>
<dbReference type="EMBL" id="ASYR01000008">
    <property type="protein sequence ID" value="KAF0650539.1"/>
    <property type="molecule type" value="Genomic_DNA"/>
</dbReference>
<dbReference type="InterPro" id="IPR003594">
    <property type="entry name" value="HATPase_dom"/>
</dbReference>
<accession>A0A1Y2P0A3</accession>
<keyword evidence="5" id="KW-0418">Kinase</keyword>
<protein>
    <submittedName>
        <fullName evidence="5">Histidine kinase-, DNA gyrase B-, and HSP90-like ATPase</fullName>
    </submittedName>
</protein>
<dbReference type="Pfam" id="PF13581">
    <property type="entry name" value="HATPase_c_2"/>
    <property type="match status" value="1"/>
</dbReference>
<keyword evidence="5" id="KW-0808">Transferase</keyword>
<reference evidence="3 7" key="1">
    <citation type="submission" date="2013-05" db="EMBL/GenBank/DDBJ databases">
        <title>Genome Sequence of Streptomyces fradiae.</title>
        <authorList>
            <person name="Kirby R."/>
        </authorList>
    </citation>
    <scope>NUCLEOTIDE SEQUENCE [LARGE SCALE GENOMIC DNA]</scope>
    <source>
        <strain evidence="3 7">ATCC 10745</strain>
    </source>
</reference>
<dbReference type="GO" id="GO:0004674">
    <property type="term" value="F:protein serine/threonine kinase activity"/>
    <property type="evidence" value="ECO:0007669"/>
    <property type="project" value="UniProtKB-KW"/>
</dbReference>
<dbReference type="GeneID" id="91406075"/>
<evidence type="ECO:0000313" key="6">
    <source>
        <dbReference type="Proteomes" id="UP000194318"/>
    </source>
</evidence>
<dbReference type="CDD" id="cd16936">
    <property type="entry name" value="HATPase_RsbW-like"/>
    <property type="match status" value="1"/>
</dbReference>
<evidence type="ECO:0000256" key="1">
    <source>
        <dbReference type="ARBA" id="ARBA00022527"/>
    </source>
</evidence>
<dbReference type="PANTHER" id="PTHR35526">
    <property type="entry name" value="ANTI-SIGMA-F FACTOR RSBW-RELATED"/>
    <property type="match status" value="1"/>
</dbReference>
<evidence type="ECO:0000313" key="4">
    <source>
        <dbReference type="EMBL" id="KAF0650539.1"/>
    </source>
</evidence>
<evidence type="ECO:0000259" key="2">
    <source>
        <dbReference type="Pfam" id="PF13581"/>
    </source>
</evidence>
<keyword evidence="7" id="KW-1185">Reference proteome</keyword>
<dbReference type="AlphaFoldDB" id="A0A1Y2P0A3"/>
<evidence type="ECO:0000313" key="3">
    <source>
        <dbReference type="EMBL" id="KAF0647676.1"/>
    </source>
</evidence>
<evidence type="ECO:0000313" key="7">
    <source>
        <dbReference type="Proteomes" id="UP000731519"/>
    </source>
</evidence>
<proteinExistence type="predicted"/>
<dbReference type="InterPro" id="IPR036890">
    <property type="entry name" value="HATPase_C_sf"/>
</dbReference>
<dbReference type="RefSeq" id="WP_051838946.1">
    <property type="nucleotide sequence ID" value="NZ_ASYR01000008.1"/>
</dbReference>
<reference evidence="5 6" key="2">
    <citation type="submission" date="2016-09" db="EMBL/GenBank/DDBJ databases">
        <title>Streptomyces fradiae DSM40063, a candidate organism with high potential of specific P450 cytochromes.</title>
        <authorList>
            <person name="Grumaz C."/>
            <person name="Vainshtein Y."/>
            <person name="Kirstahler P."/>
            <person name="Sohn K."/>
        </authorList>
    </citation>
    <scope>NUCLEOTIDE SEQUENCE [LARGE SCALE GENOMIC DNA]</scope>
    <source>
        <strain evidence="5 6">DSM 40063</strain>
    </source>
</reference>
<keyword evidence="1" id="KW-0723">Serine/threonine-protein kinase</keyword>
<feature type="domain" description="Histidine kinase/HSP90-like ATPase" evidence="2">
    <location>
        <begin position="43"/>
        <end position="159"/>
    </location>
</feature>
<comment type="caution">
    <text evidence="5">The sequence shown here is derived from an EMBL/GenBank/DDBJ whole genome shotgun (WGS) entry which is preliminary data.</text>
</comment>
<dbReference type="Proteomes" id="UP000731519">
    <property type="component" value="Unassembled WGS sequence"/>
</dbReference>
<dbReference type="Gene3D" id="3.30.565.10">
    <property type="entry name" value="Histidine kinase-like ATPase, C-terminal domain"/>
    <property type="match status" value="1"/>
</dbReference>
<dbReference type="EMBL" id="MIFZ01000097">
    <property type="protein sequence ID" value="OSY53243.1"/>
    <property type="molecule type" value="Genomic_DNA"/>
</dbReference>
<dbReference type="SUPFAM" id="SSF55874">
    <property type="entry name" value="ATPase domain of HSP90 chaperone/DNA topoisomerase II/histidine kinase"/>
    <property type="match status" value="1"/>
</dbReference>
<gene>
    <name evidence="5" type="ORF">BG846_01079</name>
    <name evidence="4" type="ORF">K701_08170</name>
    <name evidence="3" type="ORF">K701_22210</name>
</gene>
<dbReference type="PANTHER" id="PTHR35526:SF3">
    <property type="entry name" value="ANTI-SIGMA-F FACTOR RSBW"/>
    <property type="match status" value="1"/>
</dbReference>